<accession>A0A9J6PAM3</accession>
<dbReference type="Pfam" id="PF00664">
    <property type="entry name" value="ABC_membrane"/>
    <property type="match status" value="1"/>
</dbReference>
<dbReference type="InterPro" id="IPR027417">
    <property type="entry name" value="P-loop_NTPase"/>
</dbReference>
<dbReference type="PROSITE" id="PS50893">
    <property type="entry name" value="ABC_TRANSPORTER_2"/>
    <property type="match status" value="1"/>
</dbReference>
<dbReference type="GO" id="GO:0016887">
    <property type="term" value="F:ATP hydrolysis activity"/>
    <property type="evidence" value="ECO:0007669"/>
    <property type="project" value="InterPro"/>
</dbReference>
<dbReference type="EMBL" id="JAMZFT010000001">
    <property type="protein sequence ID" value="MCP1335481.1"/>
    <property type="molecule type" value="Genomic_DNA"/>
</dbReference>
<keyword evidence="2 7" id="KW-0812">Transmembrane</keyword>
<evidence type="ECO:0000313" key="10">
    <source>
        <dbReference type="EMBL" id="MCP1335481.1"/>
    </source>
</evidence>
<keyword evidence="11" id="KW-1185">Reference proteome</keyword>
<keyword evidence="3" id="KW-0547">Nucleotide-binding</keyword>
<dbReference type="Proteomes" id="UP001055804">
    <property type="component" value="Unassembled WGS sequence"/>
</dbReference>
<dbReference type="InterPro" id="IPR017871">
    <property type="entry name" value="ABC_transporter-like_CS"/>
</dbReference>
<dbReference type="PANTHER" id="PTHR24221">
    <property type="entry name" value="ATP-BINDING CASSETTE SUB-FAMILY B"/>
    <property type="match status" value="1"/>
</dbReference>
<evidence type="ECO:0000259" key="8">
    <source>
        <dbReference type="PROSITE" id="PS50893"/>
    </source>
</evidence>
<dbReference type="InterPro" id="IPR036640">
    <property type="entry name" value="ABC1_TM_sf"/>
</dbReference>
<dbReference type="GO" id="GO:0005886">
    <property type="term" value="C:plasma membrane"/>
    <property type="evidence" value="ECO:0007669"/>
    <property type="project" value="UniProtKB-SubCell"/>
</dbReference>
<dbReference type="SMART" id="SM00382">
    <property type="entry name" value="AAA"/>
    <property type="match status" value="1"/>
</dbReference>
<evidence type="ECO:0000256" key="3">
    <source>
        <dbReference type="ARBA" id="ARBA00022741"/>
    </source>
</evidence>
<evidence type="ECO:0000313" key="11">
    <source>
        <dbReference type="Proteomes" id="UP001055804"/>
    </source>
</evidence>
<feature type="domain" description="ABC transmembrane type-1" evidence="9">
    <location>
        <begin position="32"/>
        <end position="309"/>
    </location>
</feature>
<feature type="transmembrane region" description="Helical" evidence="7">
    <location>
        <begin position="137"/>
        <end position="159"/>
    </location>
</feature>
<dbReference type="InterPro" id="IPR011527">
    <property type="entry name" value="ABC1_TM_dom"/>
</dbReference>
<evidence type="ECO:0000259" key="9">
    <source>
        <dbReference type="PROSITE" id="PS50929"/>
    </source>
</evidence>
<protein>
    <submittedName>
        <fullName evidence="10">ABC transporter ATP-binding protein/permease</fullName>
    </submittedName>
</protein>
<comment type="caution">
    <text evidence="10">The sequence shown here is derived from an EMBL/GenBank/DDBJ whole genome shotgun (WGS) entry which is preliminary data.</text>
</comment>
<feature type="transmembrane region" description="Helical" evidence="7">
    <location>
        <begin position="61"/>
        <end position="80"/>
    </location>
</feature>
<dbReference type="GO" id="GO:0005524">
    <property type="term" value="F:ATP binding"/>
    <property type="evidence" value="ECO:0007669"/>
    <property type="project" value="UniProtKB-KW"/>
</dbReference>
<name>A0A9J6PAM3_9PROT</name>
<feature type="domain" description="ABC transporter" evidence="8">
    <location>
        <begin position="328"/>
        <end position="570"/>
    </location>
</feature>
<dbReference type="PANTHER" id="PTHR24221:SF654">
    <property type="entry name" value="ATP-BINDING CASSETTE SUB-FAMILY B MEMBER 6"/>
    <property type="match status" value="1"/>
</dbReference>
<evidence type="ECO:0000256" key="1">
    <source>
        <dbReference type="ARBA" id="ARBA00004651"/>
    </source>
</evidence>
<keyword evidence="5 7" id="KW-1133">Transmembrane helix</keyword>
<keyword evidence="4 10" id="KW-0067">ATP-binding</keyword>
<evidence type="ECO:0000256" key="7">
    <source>
        <dbReference type="SAM" id="Phobius"/>
    </source>
</evidence>
<organism evidence="10 11">
    <name type="scientific">Futiania mangrovi</name>
    <dbReference type="NCBI Taxonomy" id="2959716"/>
    <lineage>
        <taxon>Bacteria</taxon>
        <taxon>Pseudomonadati</taxon>
        <taxon>Pseudomonadota</taxon>
        <taxon>Alphaproteobacteria</taxon>
        <taxon>Futianiales</taxon>
        <taxon>Futianiaceae</taxon>
        <taxon>Futiania</taxon>
    </lineage>
</organism>
<dbReference type="GO" id="GO:0140359">
    <property type="term" value="F:ABC-type transporter activity"/>
    <property type="evidence" value="ECO:0007669"/>
    <property type="project" value="InterPro"/>
</dbReference>
<evidence type="ECO:0000256" key="6">
    <source>
        <dbReference type="ARBA" id="ARBA00023136"/>
    </source>
</evidence>
<dbReference type="AlphaFoldDB" id="A0A9J6PAM3"/>
<evidence type="ECO:0000256" key="5">
    <source>
        <dbReference type="ARBA" id="ARBA00022989"/>
    </source>
</evidence>
<proteinExistence type="predicted"/>
<dbReference type="PROSITE" id="PS00211">
    <property type="entry name" value="ABC_TRANSPORTER_1"/>
    <property type="match status" value="1"/>
</dbReference>
<dbReference type="InterPro" id="IPR003439">
    <property type="entry name" value="ABC_transporter-like_ATP-bd"/>
</dbReference>
<sequence length="571" mass="59357">MTVPARHTGPVRIPAILAGARRWTFAALVANGVAQALLAAGAAVLVQRTFDGFSAGAAGEASPLALGSALAVALGASAWLRGRAHVDGERLGQAYVHAVRMRLFRHVLALGEERARTMSSGGLALRLTGDLSALRNWAALGLARLTVSGLATVLALLALGIVAPVIGALTALSVALAGVLILASGRPLRRTTRELRARRGRLAGFLNDRIVRLGVVEAFGQQVREARRFARLSRAVRGAALLRARSVGLMRALADASAGAATGGAVLSGGVLMHLGHATPGTVAAAMAVGGLLAARLQDLGRVYEYRTGAEVARAKIEEILAIRPAGVRPRGVRRLPQAAGPLTLDRVRVPGRLGPVGLEIAAGERVLVTGANGAGKSTLLRVMAGLIAPVRGRVRLDGIRLDRMREEDIRGLITLVSPDLPLLKGSLRLNLSYGAPGAPDEALTAMLERCGLEGLLARLPGGLDTRIAEGGFGLSSGERMRLALARALMVRPRVLLLDEADAHLDPPSRRTLAAIAGEFPGTVVFASHQGSGFCAGRTLRLDRGRIAEESGAPDSAHPPACRSVHLVEVS</sequence>
<dbReference type="Pfam" id="PF00005">
    <property type="entry name" value="ABC_tran"/>
    <property type="match status" value="1"/>
</dbReference>
<feature type="transmembrane region" description="Helical" evidence="7">
    <location>
        <begin position="23"/>
        <end position="46"/>
    </location>
</feature>
<dbReference type="GO" id="GO:0034040">
    <property type="term" value="F:ATPase-coupled lipid transmembrane transporter activity"/>
    <property type="evidence" value="ECO:0007669"/>
    <property type="project" value="TreeGrafter"/>
</dbReference>
<feature type="transmembrane region" description="Helical" evidence="7">
    <location>
        <begin position="165"/>
        <end position="183"/>
    </location>
</feature>
<evidence type="ECO:0000256" key="2">
    <source>
        <dbReference type="ARBA" id="ARBA00022692"/>
    </source>
</evidence>
<gene>
    <name evidence="10" type="ORF">NJQ99_03570</name>
</gene>
<evidence type="ECO:0000256" key="4">
    <source>
        <dbReference type="ARBA" id="ARBA00022840"/>
    </source>
</evidence>
<dbReference type="SUPFAM" id="SSF90123">
    <property type="entry name" value="ABC transporter transmembrane region"/>
    <property type="match status" value="1"/>
</dbReference>
<dbReference type="Gene3D" id="1.20.1560.10">
    <property type="entry name" value="ABC transporter type 1, transmembrane domain"/>
    <property type="match status" value="1"/>
</dbReference>
<dbReference type="InterPro" id="IPR039421">
    <property type="entry name" value="Type_1_exporter"/>
</dbReference>
<reference evidence="10" key="1">
    <citation type="submission" date="2022-06" db="EMBL/GenBank/DDBJ databases">
        <title>Isolation and Genomics of Futiania mangrovii gen. nov., sp. nov., a Rare and Metabolically-versatile member in the Class Alphaproteobacteria.</title>
        <authorList>
            <person name="Liu L."/>
            <person name="Huang W.-C."/>
            <person name="Pan J."/>
            <person name="Li J."/>
            <person name="Huang Y."/>
            <person name="Du H."/>
            <person name="Liu Y."/>
            <person name="Li M."/>
        </authorList>
    </citation>
    <scope>NUCLEOTIDE SEQUENCE</scope>
    <source>
        <strain evidence="10">FT118</strain>
    </source>
</reference>
<comment type="subcellular location">
    <subcellularLocation>
        <location evidence="1">Cell membrane</location>
        <topology evidence="1">Multi-pass membrane protein</topology>
    </subcellularLocation>
</comment>
<dbReference type="PROSITE" id="PS50929">
    <property type="entry name" value="ABC_TM1F"/>
    <property type="match status" value="1"/>
</dbReference>
<dbReference type="InterPro" id="IPR003593">
    <property type="entry name" value="AAA+_ATPase"/>
</dbReference>
<dbReference type="SUPFAM" id="SSF52540">
    <property type="entry name" value="P-loop containing nucleoside triphosphate hydrolases"/>
    <property type="match status" value="1"/>
</dbReference>
<keyword evidence="6 7" id="KW-0472">Membrane</keyword>
<dbReference type="Gene3D" id="3.40.50.300">
    <property type="entry name" value="P-loop containing nucleotide triphosphate hydrolases"/>
    <property type="match status" value="1"/>
</dbReference>
<dbReference type="RefSeq" id="WP_269331425.1">
    <property type="nucleotide sequence ID" value="NZ_JAMZFT010000001.1"/>
</dbReference>